<gene>
    <name evidence="2" type="ORF">NBR_LOCUS11240</name>
</gene>
<evidence type="ECO:0000313" key="4">
    <source>
        <dbReference type="WBParaSite" id="NBR_0001123901-mRNA-1"/>
    </source>
</evidence>
<reference evidence="4" key="1">
    <citation type="submission" date="2016-04" db="UniProtKB">
        <authorList>
            <consortium name="WormBaseParasite"/>
        </authorList>
    </citation>
    <scope>IDENTIFICATION</scope>
</reference>
<dbReference type="WBParaSite" id="NBR_0001123901-mRNA-1">
    <property type="protein sequence ID" value="NBR_0001123901-mRNA-1"/>
    <property type="gene ID" value="NBR_0001123901"/>
</dbReference>
<organism evidence="4">
    <name type="scientific">Nippostrongylus brasiliensis</name>
    <name type="common">Rat hookworm</name>
    <dbReference type="NCBI Taxonomy" id="27835"/>
    <lineage>
        <taxon>Eukaryota</taxon>
        <taxon>Metazoa</taxon>
        <taxon>Ecdysozoa</taxon>
        <taxon>Nematoda</taxon>
        <taxon>Chromadorea</taxon>
        <taxon>Rhabditida</taxon>
        <taxon>Rhabditina</taxon>
        <taxon>Rhabditomorpha</taxon>
        <taxon>Strongyloidea</taxon>
        <taxon>Heligmosomidae</taxon>
        <taxon>Nippostrongylus</taxon>
    </lineage>
</organism>
<sequence length="174" mass="19947">MALIYANAVNKRMNNPPQKPKKKQTPPCLFLDDTPTSTSKDLRKRSSSRETMPLRKTCGNLSCEDGNFDKIRKISQPAISHSATNPTLCNPILSTKRTEEKRALSKKSLIQKYNLEHGYDDRLCSSEQRRKSVSLDADQWSDLIQGQMEKSKKYGAFQKMKTKFSKWKLSSRTE</sequence>
<reference evidence="2 3" key="2">
    <citation type="submission" date="2018-11" db="EMBL/GenBank/DDBJ databases">
        <authorList>
            <consortium name="Pathogen Informatics"/>
        </authorList>
    </citation>
    <scope>NUCLEOTIDE SEQUENCE [LARGE SCALE GENOMIC DNA]</scope>
</reference>
<accession>A0A158R061</accession>
<feature type="region of interest" description="Disordered" evidence="1">
    <location>
        <begin position="9"/>
        <end position="51"/>
    </location>
</feature>
<evidence type="ECO:0000313" key="3">
    <source>
        <dbReference type="Proteomes" id="UP000271162"/>
    </source>
</evidence>
<dbReference type="OMA" id="FSKWKLS"/>
<evidence type="ECO:0000313" key="2">
    <source>
        <dbReference type="EMBL" id="VDL74829.1"/>
    </source>
</evidence>
<protein>
    <submittedName>
        <fullName evidence="2 4">Uncharacterized protein</fullName>
    </submittedName>
</protein>
<dbReference type="AlphaFoldDB" id="A0A158R061"/>
<dbReference type="EMBL" id="UYSL01020486">
    <property type="protein sequence ID" value="VDL74829.1"/>
    <property type="molecule type" value="Genomic_DNA"/>
</dbReference>
<keyword evidence="3" id="KW-1185">Reference proteome</keyword>
<dbReference type="Proteomes" id="UP000271162">
    <property type="component" value="Unassembled WGS sequence"/>
</dbReference>
<evidence type="ECO:0000256" key="1">
    <source>
        <dbReference type="SAM" id="MobiDB-lite"/>
    </source>
</evidence>
<name>A0A158R061_NIPBR</name>
<proteinExistence type="predicted"/>